<dbReference type="Proteomes" id="UP001281410">
    <property type="component" value="Unassembled WGS sequence"/>
</dbReference>
<reference evidence="1" key="1">
    <citation type="journal article" date="2023" name="Plant J.">
        <title>Genome sequences and population genomics provide insights into the demographic history, inbreeding, and mutation load of two 'living fossil' tree species of Dipteronia.</title>
        <authorList>
            <person name="Feng Y."/>
            <person name="Comes H.P."/>
            <person name="Chen J."/>
            <person name="Zhu S."/>
            <person name="Lu R."/>
            <person name="Zhang X."/>
            <person name="Li P."/>
            <person name="Qiu J."/>
            <person name="Olsen K.M."/>
            <person name="Qiu Y."/>
        </authorList>
    </citation>
    <scope>NUCLEOTIDE SEQUENCE</scope>
    <source>
        <strain evidence="1">NBL</strain>
    </source>
</reference>
<keyword evidence="2" id="KW-1185">Reference proteome</keyword>
<dbReference type="SUPFAM" id="SSF52047">
    <property type="entry name" value="RNI-like"/>
    <property type="match status" value="1"/>
</dbReference>
<proteinExistence type="predicted"/>
<dbReference type="AlphaFoldDB" id="A0AAE0DY01"/>
<accession>A0AAE0DY01</accession>
<evidence type="ECO:0000313" key="1">
    <source>
        <dbReference type="EMBL" id="KAK3195315.1"/>
    </source>
</evidence>
<dbReference type="InterPro" id="IPR032675">
    <property type="entry name" value="LRR_dom_sf"/>
</dbReference>
<comment type="caution">
    <text evidence="1">The sequence shown here is derived from an EMBL/GenBank/DDBJ whole genome shotgun (WGS) entry which is preliminary data.</text>
</comment>
<dbReference type="EMBL" id="JANJYJ010000008">
    <property type="protein sequence ID" value="KAK3195315.1"/>
    <property type="molecule type" value="Genomic_DNA"/>
</dbReference>
<gene>
    <name evidence="1" type="ORF">Dsin_026625</name>
</gene>
<dbReference type="Gene3D" id="3.80.10.10">
    <property type="entry name" value="Ribonuclease Inhibitor"/>
    <property type="match status" value="1"/>
</dbReference>
<protein>
    <submittedName>
        <fullName evidence="1">Uncharacterized protein</fullName>
    </submittedName>
</protein>
<name>A0AAE0DY01_9ROSI</name>
<organism evidence="1 2">
    <name type="scientific">Dipteronia sinensis</name>
    <dbReference type="NCBI Taxonomy" id="43782"/>
    <lineage>
        <taxon>Eukaryota</taxon>
        <taxon>Viridiplantae</taxon>
        <taxon>Streptophyta</taxon>
        <taxon>Embryophyta</taxon>
        <taxon>Tracheophyta</taxon>
        <taxon>Spermatophyta</taxon>
        <taxon>Magnoliopsida</taxon>
        <taxon>eudicotyledons</taxon>
        <taxon>Gunneridae</taxon>
        <taxon>Pentapetalae</taxon>
        <taxon>rosids</taxon>
        <taxon>malvids</taxon>
        <taxon>Sapindales</taxon>
        <taxon>Sapindaceae</taxon>
        <taxon>Hippocastanoideae</taxon>
        <taxon>Acereae</taxon>
        <taxon>Dipteronia</taxon>
    </lineage>
</organism>
<sequence>MEMQYLADVDLSFSLLDGPILLPNVEIELLDLSNNSFSSSIPQNISESMSTLIFLSLLGNKLIGGIPTFIGEMLLLLQVSGFGFRGLGFGVWGLGFRVWGPGSRDDSIPHGAWDPQGPAPKGAGMGMWTGMGINLVPEGETGRGRGKHSPPRPRPYIYII</sequence>
<evidence type="ECO:0000313" key="2">
    <source>
        <dbReference type="Proteomes" id="UP001281410"/>
    </source>
</evidence>